<protein>
    <submittedName>
        <fullName evidence="3">Aln4 ketoreductase</fullName>
    </submittedName>
</protein>
<feature type="domain" description="NADP-dependent oxidoreductase" evidence="2">
    <location>
        <begin position="18"/>
        <end position="310"/>
    </location>
</feature>
<dbReference type="CDD" id="cd19080">
    <property type="entry name" value="AKR_AKR9A_9B"/>
    <property type="match status" value="1"/>
</dbReference>
<dbReference type="SUPFAM" id="SSF51430">
    <property type="entry name" value="NAD(P)-linked oxidoreductase"/>
    <property type="match status" value="1"/>
</dbReference>
<dbReference type="eggNOG" id="COG0667">
    <property type="taxonomic scope" value="Bacteria"/>
</dbReference>
<dbReference type="EMBL" id="CM000951">
    <property type="protein sequence ID" value="EFH28382.1"/>
    <property type="molecule type" value="Genomic_DNA"/>
</dbReference>
<dbReference type="PANTHER" id="PTHR43364">
    <property type="entry name" value="NADH-SPECIFIC METHYLGLYOXAL REDUCTASE-RELATED"/>
    <property type="match status" value="1"/>
</dbReference>
<evidence type="ECO:0000313" key="4">
    <source>
        <dbReference type="Proteomes" id="UP000002785"/>
    </source>
</evidence>
<dbReference type="Gene3D" id="3.20.20.100">
    <property type="entry name" value="NADP-dependent oxidoreductase domain"/>
    <property type="match status" value="1"/>
</dbReference>
<dbReference type="AlphaFoldDB" id="D6XC94"/>
<organism evidence="3 4">
    <name type="scientific">Streptomyces sviceus (strain ATCC 29083 / DSM 924 / JCM 4929 / NBRC 13980 / NCIMB 11184 / NRRL 5439 / UC 5370)</name>
    <dbReference type="NCBI Taxonomy" id="463191"/>
    <lineage>
        <taxon>Bacteria</taxon>
        <taxon>Bacillati</taxon>
        <taxon>Actinomycetota</taxon>
        <taxon>Actinomycetes</taxon>
        <taxon>Kitasatosporales</taxon>
        <taxon>Streptomycetaceae</taxon>
        <taxon>Streptomyces</taxon>
    </lineage>
</organism>
<sequence>MIVRYTLFGKTGLRVSELSLGAMVMGEDPAYGSDKETSARLLDAYADAGGNFVDTANNYSGGTSERILGELLGGRREEFVLASKFTCGTRAGDVNSAGNHRKNLVQSVEASLDRLRTDRLDILWVHARDNFTPVEEVMRALDDLVRTGKVLYVGVSDWPAWEIAQAGTLAELRGWTAFAGSQLHYNLLERTPERELLPQARAFGQAVLAWSPLAGGKLTGKYRRGETGRLDTWGGDKPSPQQEQIVTAVMEIAEQGGWSPAQVALAWLLGRPGNVVPIVAATRESQLADNLGSVDVRLDADALARLDEVSAVPLGFPHDFVREPAIVSNIYGDRWQAIDDRRSGYRRTATEVL</sequence>
<dbReference type="InterPro" id="IPR036812">
    <property type="entry name" value="NAD(P)_OxRdtase_dom_sf"/>
</dbReference>
<name>D6XC94_STRX2</name>
<proteinExistence type="predicted"/>
<keyword evidence="1" id="KW-0560">Oxidoreductase</keyword>
<dbReference type="GO" id="GO:0016491">
    <property type="term" value="F:oxidoreductase activity"/>
    <property type="evidence" value="ECO:0007669"/>
    <property type="project" value="UniProtKB-KW"/>
</dbReference>
<dbReference type="InterPro" id="IPR050523">
    <property type="entry name" value="AKR_Detox_Biosynth"/>
</dbReference>
<dbReference type="Pfam" id="PF00248">
    <property type="entry name" value="Aldo_ket_red"/>
    <property type="match status" value="1"/>
</dbReference>
<dbReference type="PANTHER" id="PTHR43364:SF4">
    <property type="entry name" value="NAD(P)-LINKED OXIDOREDUCTASE SUPERFAMILY PROTEIN"/>
    <property type="match status" value="1"/>
</dbReference>
<reference evidence="3" key="1">
    <citation type="submission" date="2009-10" db="EMBL/GenBank/DDBJ databases">
        <title>The genome sequence of Streptomyces sviceus strain ATCC 29083.</title>
        <authorList>
            <consortium name="The Broad Institute Genome Sequencing Platform"/>
            <consortium name="Broad Institute Microbial Sequencing Center"/>
            <person name="Fischbach M."/>
            <person name="Godfrey P."/>
            <person name="Ward D."/>
            <person name="Young S."/>
            <person name="Zeng Q."/>
            <person name="Koehrsen M."/>
            <person name="Alvarado L."/>
            <person name="Berlin A.M."/>
            <person name="Bochicchio J."/>
            <person name="Borenstein D."/>
            <person name="Chapman S.B."/>
            <person name="Chen Z."/>
            <person name="Engels R."/>
            <person name="Freedman E."/>
            <person name="Gellesch M."/>
            <person name="Goldberg J."/>
            <person name="Griggs A."/>
            <person name="Gujja S."/>
            <person name="Heilman E.R."/>
            <person name="Heiman D.I."/>
            <person name="Hepburn T.A."/>
            <person name="Howarth C."/>
            <person name="Jen D."/>
            <person name="Larson L."/>
            <person name="Lewis B."/>
            <person name="Mehta T."/>
            <person name="Park D."/>
            <person name="Pearson M."/>
            <person name="Richards J."/>
            <person name="Roberts A."/>
            <person name="Saif S."/>
            <person name="Shea T.D."/>
            <person name="Shenoy N."/>
            <person name="Sisk P."/>
            <person name="Stolte C."/>
            <person name="Sykes S.N."/>
            <person name="Thomson T."/>
            <person name="Walk T."/>
            <person name="White J."/>
            <person name="Yandava C."/>
            <person name="Straight P."/>
            <person name="Clardy J."/>
            <person name="Hung D."/>
            <person name="Kolter R."/>
            <person name="Mekalanos J."/>
            <person name="Walker S."/>
            <person name="Walsh C.T."/>
            <person name="Wieland-Brown L.C."/>
            <person name="Haas B."/>
            <person name="Nusbaum C."/>
            <person name="Birren B."/>
        </authorList>
    </citation>
    <scope>NUCLEOTIDE SEQUENCE [LARGE SCALE GENOMIC DNA]</scope>
    <source>
        <strain evidence="3">ATCC 29083</strain>
    </source>
</reference>
<evidence type="ECO:0000313" key="3">
    <source>
        <dbReference type="EMBL" id="EFH28382.1"/>
    </source>
</evidence>
<dbReference type="FunFam" id="3.20.20.100:FF:000004">
    <property type="entry name" value="Oxidoreductase, aldo/keto reductase"/>
    <property type="match status" value="1"/>
</dbReference>
<gene>
    <name evidence="3" type="ORF">SSEG_10604</name>
</gene>
<evidence type="ECO:0000256" key="1">
    <source>
        <dbReference type="ARBA" id="ARBA00023002"/>
    </source>
</evidence>
<evidence type="ECO:0000259" key="2">
    <source>
        <dbReference type="Pfam" id="PF00248"/>
    </source>
</evidence>
<dbReference type="InterPro" id="IPR023210">
    <property type="entry name" value="NADP_OxRdtase_dom"/>
</dbReference>
<accession>D6XC94</accession>
<dbReference type="HOGENOM" id="CLU_023205_2_0_11"/>
<keyword evidence="4" id="KW-1185">Reference proteome</keyword>
<dbReference type="GO" id="GO:0005829">
    <property type="term" value="C:cytosol"/>
    <property type="evidence" value="ECO:0007669"/>
    <property type="project" value="TreeGrafter"/>
</dbReference>
<dbReference type="Proteomes" id="UP000002785">
    <property type="component" value="Chromosome"/>
</dbReference>